<evidence type="ECO:0000313" key="5">
    <source>
        <dbReference type="EMBL" id="CAD5215981.1"/>
    </source>
</evidence>
<accession>A0A1I7SVX2</accession>
<evidence type="ECO:0000259" key="4">
    <source>
        <dbReference type="PROSITE" id="PS51733"/>
    </source>
</evidence>
<feature type="compositionally biased region" description="Polar residues" evidence="3">
    <location>
        <begin position="597"/>
        <end position="606"/>
    </location>
</feature>
<dbReference type="InterPro" id="IPR004408">
    <property type="entry name" value="Biotin_CoA_COase_ligase"/>
</dbReference>
<feature type="region of interest" description="Disordered" evidence="3">
    <location>
        <begin position="591"/>
        <end position="616"/>
    </location>
</feature>
<sequence length="1172" mass="132381">MLFFAWSLVSSAVQYTRRRRLHNLIRSHLLGPLGKNKGLLCRSRKDHLSSLFSKPFRYGEIRKAPSEPILNSHAQCSDHVIYHADDLDVISIIPTELKINEWIPSFSNNQHIVIGTDSIRITFSIKIHSDNIPSTSKSDFVKLATSGVAENNTIDTYLIDQFANRIARKKDGFDEMLYEADLENFCLIVIYWAEGNLSALNGSWKVSEIISVRLPDLRGLFSDQEPSSRTDSCSSLSVYPSFLSLNACRSTSAQRTHDINSRPYTLLEWLYQKEHGLGVNNYYIHSGRRANESHPQLQYISDTALHLDLEERPTRFSSAAPSSSVSWNRSQALSVRYRSLSPSSGNSRTHQRRSYTRGYHTYSNPRDSSFQEYNCYKDPYKDYCSDDQCVPTYFKNLRSRGQSQRLSARTNNNSSHPSRSSTIEDFEDSELKNETLSVSSNQTCLDAPQGIESVPEYNGDSARDKVTPLASELRVDPQIATILAQRDKADLLQRLNSDLSGRMEMERLSAENGTHRKRFNSLTPFSLGSKIEWSQEFFQPHSDTRRRSLSPLSLSLLANYGSQEQIGLVSAQDAPLTTDFVFRRRRSTATSRRRFHSMSSSANGDESSGKPKAKPPTVLIYTGDKPELYGKIVNSLKTIMPPDVYTLTHLSSKALKYHPWVDENAACLLIADTKLLDDISWSRLQNYFIHSGKILFICQNSLFASLTHCDSVKKQTSMLKSAFGTKTAMNALGKEFEQFMKRTIKLMAKKKEINETFYAKDPVGGYKYSVVLSMKKDQPLLLYMENSEHKASALFSDATTEQLLSEAGKTLISEAMGRLGIQVQENLSDDSPKRCYLICQEDKVIYEMNRLKYGVKIGSTPKMVFKPSVYLDSDDLPSPSFELLPVEVRRRKTGIPIREFDTQEYFTRLNTKYLGRVLLYVPVCESTIAVSRSLSSAIKNDGVLVVAGKQTNGVGRGGNQWLSPHGCAMFTFDFDIPLNSELGRNIVFVQHILAVAVVEAVLELLEMPDFPLKIKWPNDIYYMRSYKMGGVLIGGSTKGGFMKCLIAAGINVANSHPTVCINDMLPVESDKVLTVEEVLAVTMNKFEYFADLFVKKGKKDFLAIYHKHWLHTREEVTVIHEENGQKDKVVIRGLDDNGYLEVRSKHSGKVFSVFDDGNTFDMMKGLIHPKGK</sequence>
<dbReference type="eggNOG" id="KOG1536">
    <property type="taxonomic scope" value="Eukaryota"/>
</dbReference>
<dbReference type="Proteomes" id="UP000095284">
    <property type="component" value="Unplaced"/>
</dbReference>
<reference evidence="8" key="1">
    <citation type="submission" date="2016-11" db="UniProtKB">
        <authorList>
            <consortium name="WormBaseParasite"/>
        </authorList>
    </citation>
    <scope>IDENTIFICATION</scope>
</reference>
<gene>
    <name evidence="5" type="ORF">BXYJ_LOCUS4301</name>
</gene>
<organism evidence="6 8">
    <name type="scientific">Bursaphelenchus xylophilus</name>
    <name type="common">Pinewood nematode worm</name>
    <name type="synonym">Aphelenchoides xylophilus</name>
    <dbReference type="NCBI Taxonomy" id="6326"/>
    <lineage>
        <taxon>Eukaryota</taxon>
        <taxon>Metazoa</taxon>
        <taxon>Ecdysozoa</taxon>
        <taxon>Nematoda</taxon>
        <taxon>Chromadorea</taxon>
        <taxon>Rhabditida</taxon>
        <taxon>Tylenchina</taxon>
        <taxon>Tylenchomorpha</taxon>
        <taxon>Aphelenchoidea</taxon>
        <taxon>Aphelenchoididae</taxon>
        <taxon>Bursaphelenchus</taxon>
    </lineage>
</organism>
<dbReference type="SUPFAM" id="SSF55681">
    <property type="entry name" value="Class II aaRS and biotin synthetases"/>
    <property type="match status" value="1"/>
</dbReference>
<name>A0A1I7SVX2_BURXY</name>
<comment type="similarity">
    <text evidence="1">Belongs to the biotin--protein ligase family.</text>
</comment>
<dbReference type="Pfam" id="PF03099">
    <property type="entry name" value="BPL_LplA_LipB"/>
    <property type="match status" value="1"/>
</dbReference>
<evidence type="ECO:0000313" key="7">
    <source>
        <dbReference type="Proteomes" id="UP000659654"/>
    </source>
</evidence>
<dbReference type="PROSITE" id="PS51733">
    <property type="entry name" value="BPL_LPL_CATALYTIC"/>
    <property type="match status" value="1"/>
</dbReference>
<evidence type="ECO:0000256" key="2">
    <source>
        <dbReference type="ARBA" id="ARBA00022598"/>
    </source>
</evidence>
<keyword evidence="2" id="KW-0436">Ligase</keyword>
<dbReference type="NCBIfam" id="TIGR00121">
    <property type="entry name" value="birA_ligase"/>
    <property type="match status" value="1"/>
</dbReference>
<dbReference type="Proteomes" id="UP000659654">
    <property type="component" value="Unassembled WGS sequence"/>
</dbReference>
<dbReference type="PANTHER" id="PTHR12835:SF5">
    <property type="entry name" value="BIOTIN--PROTEIN LIGASE"/>
    <property type="match status" value="1"/>
</dbReference>
<dbReference type="SMR" id="A0A1I7SVX2"/>
<dbReference type="InterPro" id="IPR045864">
    <property type="entry name" value="aa-tRNA-synth_II/BPL/LPL"/>
</dbReference>
<dbReference type="CDD" id="cd16442">
    <property type="entry name" value="BPL"/>
    <property type="match status" value="1"/>
</dbReference>
<dbReference type="EMBL" id="CAJFCV020000002">
    <property type="protein sequence ID" value="CAG9098434.1"/>
    <property type="molecule type" value="Genomic_DNA"/>
</dbReference>
<reference evidence="5" key="2">
    <citation type="submission" date="2020-09" db="EMBL/GenBank/DDBJ databases">
        <authorList>
            <person name="Kikuchi T."/>
        </authorList>
    </citation>
    <scope>NUCLEOTIDE SEQUENCE</scope>
    <source>
        <strain evidence="5">Ka4C1</strain>
    </source>
</reference>
<dbReference type="AlphaFoldDB" id="A0A1I7SVX2"/>
<dbReference type="OrthoDB" id="10250105at2759"/>
<evidence type="ECO:0000256" key="3">
    <source>
        <dbReference type="SAM" id="MobiDB-lite"/>
    </source>
</evidence>
<dbReference type="InterPro" id="IPR004143">
    <property type="entry name" value="BPL_LPL_catalytic"/>
</dbReference>
<evidence type="ECO:0000256" key="1">
    <source>
        <dbReference type="ARBA" id="ARBA00009934"/>
    </source>
</evidence>
<dbReference type="PANTHER" id="PTHR12835">
    <property type="entry name" value="BIOTIN PROTEIN LIGASE"/>
    <property type="match status" value="1"/>
</dbReference>
<dbReference type="EMBL" id="CAJFDI010000002">
    <property type="protein sequence ID" value="CAD5215981.1"/>
    <property type="molecule type" value="Genomic_DNA"/>
</dbReference>
<feature type="compositionally biased region" description="Polar residues" evidence="3">
    <location>
        <begin position="400"/>
        <end position="423"/>
    </location>
</feature>
<feature type="domain" description="BPL/LPL catalytic" evidence="4">
    <location>
        <begin position="913"/>
        <end position="1094"/>
    </location>
</feature>
<dbReference type="GO" id="GO:0005737">
    <property type="term" value="C:cytoplasm"/>
    <property type="evidence" value="ECO:0007669"/>
    <property type="project" value="TreeGrafter"/>
</dbReference>
<protein>
    <submittedName>
        <fullName evidence="5">(pine wood nematode) hypothetical protein</fullName>
    </submittedName>
    <submittedName>
        <fullName evidence="8">BPL/LPL catalytic domain-containing protein</fullName>
    </submittedName>
</protein>
<feature type="region of interest" description="Disordered" evidence="3">
    <location>
        <begin position="338"/>
        <end position="363"/>
    </location>
</feature>
<evidence type="ECO:0000313" key="8">
    <source>
        <dbReference type="WBParaSite" id="BXY_1720200.1"/>
    </source>
</evidence>
<evidence type="ECO:0000313" key="6">
    <source>
        <dbReference type="Proteomes" id="UP000095284"/>
    </source>
</evidence>
<keyword evidence="7" id="KW-1185">Reference proteome</keyword>
<feature type="region of interest" description="Disordered" evidence="3">
    <location>
        <begin position="400"/>
        <end position="426"/>
    </location>
</feature>
<dbReference type="WBParaSite" id="BXY_1720200.1">
    <property type="protein sequence ID" value="BXY_1720200.1"/>
    <property type="gene ID" value="BXY_1720200"/>
</dbReference>
<dbReference type="GO" id="GO:0004077">
    <property type="term" value="F:biotin--[biotin carboxyl-carrier protein] ligase activity"/>
    <property type="evidence" value="ECO:0007669"/>
    <property type="project" value="InterPro"/>
</dbReference>
<dbReference type="Proteomes" id="UP000582659">
    <property type="component" value="Unassembled WGS sequence"/>
</dbReference>
<dbReference type="Gene3D" id="3.30.930.10">
    <property type="entry name" value="Bira Bifunctional Protein, Domain 2"/>
    <property type="match status" value="1"/>
</dbReference>
<proteinExistence type="inferred from homology"/>